<evidence type="ECO:0000256" key="1">
    <source>
        <dbReference type="ARBA" id="ARBA00006763"/>
    </source>
</evidence>
<dbReference type="EMBL" id="MTJL01000048">
    <property type="protein sequence ID" value="OMH99158.1"/>
    <property type="molecule type" value="Genomic_DNA"/>
</dbReference>
<evidence type="ECO:0000313" key="3">
    <source>
        <dbReference type="EMBL" id="OMH99158.1"/>
    </source>
</evidence>
<dbReference type="SUPFAM" id="SSF102405">
    <property type="entry name" value="MCP/YpsA-like"/>
    <property type="match status" value="1"/>
</dbReference>
<name>A0A1R1Q9H7_9BACI</name>
<proteinExistence type="inferred from homology"/>
<dbReference type="EC" id="3.2.2.n1" evidence="2"/>
<dbReference type="Gene3D" id="3.40.50.450">
    <property type="match status" value="1"/>
</dbReference>
<dbReference type="PANTHER" id="PTHR31223:SF70">
    <property type="entry name" value="LOG FAMILY PROTEIN YJL055W"/>
    <property type="match status" value="1"/>
</dbReference>
<dbReference type="InterPro" id="IPR005269">
    <property type="entry name" value="LOG"/>
</dbReference>
<dbReference type="RefSeq" id="WP_076760912.1">
    <property type="nucleotide sequence ID" value="NZ_JARMMH010000011.1"/>
</dbReference>
<dbReference type="PANTHER" id="PTHR31223">
    <property type="entry name" value="LOG FAMILY PROTEIN YJL055W"/>
    <property type="match status" value="1"/>
</dbReference>
<dbReference type="OrthoDB" id="9801098at2"/>
<dbReference type="InterPro" id="IPR031100">
    <property type="entry name" value="LOG_fam"/>
</dbReference>
<accession>A0A1R1Q9H7</accession>
<keyword evidence="2" id="KW-0203">Cytokinin biosynthesis</keyword>
<comment type="caution">
    <text evidence="3">The sequence shown here is derived from an EMBL/GenBank/DDBJ whole genome shotgun (WGS) entry which is preliminary data.</text>
</comment>
<dbReference type="GO" id="GO:0016799">
    <property type="term" value="F:hydrolase activity, hydrolyzing N-glycosyl compounds"/>
    <property type="evidence" value="ECO:0007669"/>
    <property type="project" value="TreeGrafter"/>
</dbReference>
<comment type="similarity">
    <text evidence="1 2">Belongs to the LOG family.</text>
</comment>
<dbReference type="AlphaFoldDB" id="A0A1R1Q9H7"/>
<evidence type="ECO:0000256" key="2">
    <source>
        <dbReference type="RuleBase" id="RU363015"/>
    </source>
</evidence>
<dbReference type="Proteomes" id="UP000187367">
    <property type="component" value="Unassembled WGS sequence"/>
</dbReference>
<dbReference type="NCBIfam" id="TIGR00730">
    <property type="entry name" value="Rossman fold protein, TIGR00730 family"/>
    <property type="match status" value="1"/>
</dbReference>
<protein>
    <recommendedName>
        <fullName evidence="2">Cytokinin riboside 5'-monophosphate phosphoribohydrolase</fullName>
        <ecNumber evidence="2">3.2.2.n1</ecNumber>
    </recommendedName>
</protein>
<sequence length="191" mass="21179">MKTVCVYSGSNMGTNPEYRKKAGELGAYIAEKGLSLVYGGSRMGLMGVIADTVLEHGGEVIGVMPKGLFKGEIVHQQLTELIEVSGMHERKAKMSELADGFIAMPGGFGTFEELFEVLCWAQIGIHQKPIGLYNVNGYFDPLMQMLKYSVQEGFSNDSHLQLIHASESPDELIGKMNDYHYPVLEKKWKDL</sequence>
<dbReference type="GO" id="GO:0009691">
    <property type="term" value="P:cytokinin biosynthetic process"/>
    <property type="evidence" value="ECO:0007669"/>
    <property type="project" value="UniProtKB-UniRule"/>
</dbReference>
<dbReference type="Pfam" id="PF03641">
    <property type="entry name" value="Lysine_decarbox"/>
    <property type="match status" value="1"/>
</dbReference>
<organism evidence="3 4">
    <name type="scientific">Bacillus swezeyi</name>
    <dbReference type="NCBI Taxonomy" id="1925020"/>
    <lineage>
        <taxon>Bacteria</taxon>
        <taxon>Bacillati</taxon>
        <taxon>Bacillota</taxon>
        <taxon>Bacilli</taxon>
        <taxon>Bacillales</taxon>
        <taxon>Bacillaceae</taxon>
        <taxon>Bacillus</taxon>
    </lineage>
</organism>
<reference evidence="3 4" key="1">
    <citation type="submission" date="2017-01" db="EMBL/GenBank/DDBJ databases">
        <title>Bacillus phylogenomics.</title>
        <authorList>
            <person name="Dunlap C."/>
        </authorList>
    </citation>
    <scope>NUCLEOTIDE SEQUENCE [LARGE SCALE GENOMIC DNA]</scope>
    <source>
        <strain evidence="3 4">NRRL B-41282</strain>
    </source>
</reference>
<keyword evidence="4" id="KW-1185">Reference proteome</keyword>
<dbReference type="GO" id="GO:0005829">
    <property type="term" value="C:cytosol"/>
    <property type="evidence" value="ECO:0007669"/>
    <property type="project" value="TreeGrafter"/>
</dbReference>
<evidence type="ECO:0000313" key="4">
    <source>
        <dbReference type="Proteomes" id="UP000187367"/>
    </source>
</evidence>
<dbReference type="FunFam" id="3.40.50.450:FF:000012">
    <property type="entry name" value="LOG family protein YvdD"/>
    <property type="match status" value="1"/>
</dbReference>
<accession>A0A1R1S0E0</accession>
<keyword evidence="2" id="KW-0378">Hydrolase</keyword>
<gene>
    <name evidence="3" type="ORF">BW143_20685</name>
</gene>